<feature type="transmembrane region" description="Helical" evidence="1">
    <location>
        <begin position="40"/>
        <end position="57"/>
    </location>
</feature>
<sequence>MFDYFDQSKSSKYYFAHKRYSDGVCSCNNGGYSSGGGGSAPVWLLFMLLLTFTARRYY</sequence>
<keyword evidence="1" id="KW-0472">Membrane</keyword>
<evidence type="ECO:0000313" key="2">
    <source>
        <dbReference type="EMBL" id="PXF63575.1"/>
    </source>
</evidence>
<evidence type="ECO:0000256" key="1">
    <source>
        <dbReference type="SAM" id="Phobius"/>
    </source>
</evidence>
<protein>
    <submittedName>
        <fullName evidence="2">Uncharacterized protein</fullName>
    </submittedName>
</protein>
<dbReference type="InterPro" id="IPR020008">
    <property type="entry name" value="GlyGly_CTERM"/>
</dbReference>
<dbReference type="Proteomes" id="UP000247689">
    <property type="component" value="Unassembled WGS sequence"/>
</dbReference>
<proteinExistence type="predicted"/>
<accession>A0A318D6Q6</accession>
<organism evidence="2 3">
    <name type="scientific">Kangiella spongicola</name>
    <dbReference type="NCBI Taxonomy" id="796379"/>
    <lineage>
        <taxon>Bacteria</taxon>
        <taxon>Pseudomonadati</taxon>
        <taxon>Pseudomonadota</taxon>
        <taxon>Gammaproteobacteria</taxon>
        <taxon>Kangiellales</taxon>
        <taxon>Kangiellaceae</taxon>
        <taxon>Kangiella</taxon>
    </lineage>
</organism>
<dbReference type="AlphaFoldDB" id="A0A318D6Q6"/>
<comment type="caution">
    <text evidence="2">The sequence shown here is derived from an EMBL/GenBank/DDBJ whole genome shotgun (WGS) entry which is preliminary data.</text>
</comment>
<dbReference type="EMBL" id="QICH01000002">
    <property type="protein sequence ID" value="PXF63575.1"/>
    <property type="molecule type" value="Genomic_DNA"/>
</dbReference>
<name>A0A318D6Q6_9GAMM</name>
<gene>
    <name evidence="2" type="ORF">DL796_08920</name>
</gene>
<keyword evidence="1" id="KW-0812">Transmembrane</keyword>
<dbReference type="NCBIfam" id="TIGR03501">
    <property type="entry name" value="GlyGly_CTERM"/>
    <property type="match status" value="1"/>
</dbReference>
<reference evidence="2 3" key="1">
    <citation type="submission" date="2018-05" db="EMBL/GenBank/DDBJ databases">
        <title>Kangiella spongicola genome sequence.</title>
        <authorList>
            <person name="Maclea K.S."/>
            <person name="Goen A.E."/>
            <person name="Kelley C."/>
            <person name="Underriner A."/>
            <person name="Silverwood T."/>
            <person name="Trachtenberg A.M."/>
        </authorList>
    </citation>
    <scope>NUCLEOTIDE SEQUENCE [LARGE SCALE GENOMIC DNA]</scope>
    <source>
        <strain evidence="2 3">ATCC BAA-2076</strain>
    </source>
</reference>
<evidence type="ECO:0000313" key="3">
    <source>
        <dbReference type="Proteomes" id="UP000247689"/>
    </source>
</evidence>
<keyword evidence="1" id="KW-1133">Transmembrane helix</keyword>
<keyword evidence="3" id="KW-1185">Reference proteome</keyword>